<evidence type="ECO:0000259" key="11">
    <source>
        <dbReference type="PROSITE" id="PS50928"/>
    </source>
</evidence>
<evidence type="ECO:0000256" key="8">
    <source>
        <dbReference type="ARBA" id="ARBA00023136"/>
    </source>
</evidence>
<keyword evidence="2 9" id="KW-0813">Transport</keyword>
<keyword evidence="7 9" id="KW-1133">Transmembrane helix</keyword>
<dbReference type="PROSITE" id="PS50893">
    <property type="entry name" value="ABC_TRANSPORTER_2"/>
    <property type="match status" value="1"/>
</dbReference>
<protein>
    <submittedName>
        <fullName evidence="12">Molybdate transport system permease</fullName>
    </submittedName>
</protein>
<keyword evidence="8 9" id="KW-0472">Membrane</keyword>
<evidence type="ECO:0000256" key="9">
    <source>
        <dbReference type="RuleBase" id="RU363032"/>
    </source>
</evidence>
<feature type="transmembrane region" description="Helical" evidence="9">
    <location>
        <begin position="253"/>
        <end position="277"/>
    </location>
</feature>
<dbReference type="SUPFAM" id="SSF161098">
    <property type="entry name" value="MetI-like"/>
    <property type="match status" value="1"/>
</dbReference>
<feature type="transmembrane region" description="Helical" evidence="9">
    <location>
        <begin position="28"/>
        <end position="54"/>
    </location>
</feature>
<organism evidence="12 13">
    <name type="scientific">Corynebacterium casei LMG S-19264</name>
    <dbReference type="NCBI Taxonomy" id="1285583"/>
    <lineage>
        <taxon>Bacteria</taxon>
        <taxon>Bacillati</taxon>
        <taxon>Actinomycetota</taxon>
        <taxon>Actinomycetes</taxon>
        <taxon>Mycobacteriales</taxon>
        <taxon>Corynebacteriaceae</taxon>
        <taxon>Corynebacterium</taxon>
    </lineage>
</organism>
<dbReference type="Gene3D" id="3.40.50.300">
    <property type="entry name" value="P-loop containing nucleotide triphosphate hydrolases"/>
    <property type="match status" value="1"/>
</dbReference>
<evidence type="ECO:0000256" key="1">
    <source>
        <dbReference type="ARBA" id="ARBA00004651"/>
    </source>
</evidence>
<keyword evidence="3" id="KW-1003">Cell membrane</keyword>
<keyword evidence="5" id="KW-0547">Nucleotide-binding</keyword>
<feature type="transmembrane region" description="Helical" evidence="9">
    <location>
        <begin position="193"/>
        <end position="215"/>
    </location>
</feature>
<feature type="transmembrane region" description="Helical" evidence="9">
    <location>
        <begin position="74"/>
        <end position="95"/>
    </location>
</feature>
<evidence type="ECO:0000256" key="4">
    <source>
        <dbReference type="ARBA" id="ARBA00022692"/>
    </source>
</evidence>
<dbReference type="GeneID" id="82877887"/>
<feature type="transmembrane region" description="Helical" evidence="9">
    <location>
        <begin position="147"/>
        <end position="172"/>
    </location>
</feature>
<accession>A0ABM5PQY0</accession>
<dbReference type="EMBL" id="CP004350">
    <property type="protein sequence ID" value="AHI20316.1"/>
    <property type="molecule type" value="Genomic_DNA"/>
</dbReference>
<feature type="domain" description="ABC transmembrane type-1" evidence="11">
    <location>
        <begin position="70"/>
        <end position="272"/>
    </location>
</feature>
<comment type="subcellular location">
    <subcellularLocation>
        <location evidence="1 9">Cell membrane</location>
        <topology evidence="1 9">Multi-pass membrane protein</topology>
    </subcellularLocation>
</comment>
<dbReference type="PANTHER" id="PTHR30183">
    <property type="entry name" value="MOLYBDENUM TRANSPORT SYSTEM PERMEASE PROTEIN MODB"/>
    <property type="match status" value="1"/>
</dbReference>
<feature type="domain" description="ABC transporter" evidence="10">
    <location>
        <begin position="288"/>
        <end position="507"/>
    </location>
</feature>
<dbReference type="Gene3D" id="1.10.3720.10">
    <property type="entry name" value="MetI-like"/>
    <property type="match status" value="1"/>
</dbReference>
<dbReference type="PROSITE" id="PS50928">
    <property type="entry name" value="ABC_TM1"/>
    <property type="match status" value="1"/>
</dbReference>
<dbReference type="SUPFAM" id="SSF50331">
    <property type="entry name" value="MOP-like"/>
    <property type="match status" value="1"/>
</dbReference>
<dbReference type="InterPro" id="IPR000515">
    <property type="entry name" value="MetI-like"/>
</dbReference>
<evidence type="ECO:0000313" key="13">
    <source>
        <dbReference type="Proteomes" id="UP000019226"/>
    </source>
</evidence>
<dbReference type="InterPro" id="IPR027417">
    <property type="entry name" value="P-loop_NTPase"/>
</dbReference>
<dbReference type="Pfam" id="PF00528">
    <property type="entry name" value="BPD_transp_1"/>
    <property type="match status" value="1"/>
</dbReference>
<dbReference type="InterPro" id="IPR017868">
    <property type="entry name" value="Filamin/ABP280_repeat-like"/>
</dbReference>
<dbReference type="Proteomes" id="UP000019226">
    <property type="component" value="Chromosome"/>
</dbReference>
<dbReference type="CDD" id="cd06261">
    <property type="entry name" value="TM_PBP2"/>
    <property type="match status" value="1"/>
</dbReference>
<dbReference type="Pfam" id="PF00005">
    <property type="entry name" value="ABC_tran"/>
    <property type="match status" value="1"/>
</dbReference>
<name>A0ABM5PQY0_9CORY</name>
<evidence type="ECO:0000256" key="5">
    <source>
        <dbReference type="ARBA" id="ARBA00022741"/>
    </source>
</evidence>
<sequence>MNSSPANTAASGTAMASQLKTVTHKVPVLFVAIGIIAIAYIAFPVIALALRVPWGDFSEIASVPETIELLKTTLSAAALSTIIATVLGIGLALWLSQLRRGASAVRLLVYLPLAMPPVVSGLALTAFVGRRGLLAPVLDFFGWQLAFAFPGVVAAHVFVTLPFVVVAVDSALRQIDSEITASARGVGIGQWMILGRITLPTIAPAILTGLGLAFARSLGEFGTTVTFAGSMPGVTRTLPLGIYLEREISAENAYALSAILIGIAVLSLIVAGLPMLFSRQATQKAQVLGFMDVEKLRELTKPDVTGPDIKVTSNGQTTHFPSGETTTVIGMNGSGKTTLMSLIAGRLTSANFTLHDNPKVVLLTQNPGLPKNASVNQAITMVTRSSARTAELLAAAGLSALSDVRVSTLSGGQAAQVALVRALAARPQALILDEPLAAIDVSSAARWRRFLHATATDRTTLLVTHNALDVAGLSHNIAVMEAGRVVAFGPTNEILSVPPTSFVADIAGLNRLTGTIQSIDADGQTVINSHNQDIHGVLEIRTSPPESVLSEVSPSKGEKATVVFSPYDVQLHLEPLGKTPGATTIRGTVHSVTADSLSQLSVSVRVGSELITVPVDASHALNASINSVDEVDCTIDISKVRVYQH</sequence>
<keyword evidence="4 9" id="KW-0812">Transmembrane</keyword>
<dbReference type="InterPro" id="IPR003593">
    <property type="entry name" value="AAA+_ATPase"/>
</dbReference>
<dbReference type="SMART" id="SM00382">
    <property type="entry name" value="AAA"/>
    <property type="match status" value="1"/>
</dbReference>
<evidence type="ECO:0000256" key="6">
    <source>
        <dbReference type="ARBA" id="ARBA00022840"/>
    </source>
</evidence>
<evidence type="ECO:0000256" key="2">
    <source>
        <dbReference type="ARBA" id="ARBA00022448"/>
    </source>
</evidence>
<keyword evidence="13" id="KW-1185">Reference proteome</keyword>
<dbReference type="InterPro" id="IPR035906">
    <property type="entry name" value="MetI-like_sf"/>
</dbReference>
<evidence type="ECO:0000256" key="3">
    <source>
        <dbReference type="ARBA" id="ARBA00022475"/>
    </source>
</evidence>
<evidence type="ECO:0000313" key="12">
    <source>
        <dbReference type="EMBL" id="AHI20316.1"/>
    </source>
</evidence>
<dbReference type="RefSeq" id="WP_081748481.1">
    <property type="nucleotide sequence ID" value="NZ_CP004350.1"/>
</dbReference>
<dbReference type="InterPro" id="IPR003439">
    <property type="entry name" value="ABC_transporter-like_ATP-bd"/>
</dbReference>
<feature type="transmembrane region" description="Helical" evidence="9">
    <location>
        <begin position="107"/>
        <end position="127"/>
    </location>
</feature>
<dbReference type="SUPFAM" id="SSF52540">
    <property type="entry name" value="P-loop containing nucleoside triphosphate hydrolases"/>
    <property type="match status" value="1"/>
</dbReference>
<evidence type="ECO:0000259" key="10">
    <source>
        <dbReference type="PROSITE" id="PS50893"/>
    </source>
</evidence>
<dbReference type="PROSITE" id="PS50194">
    <property type="entry name" value="FILAMIN_REPEAT"/>
    <property type="match status" value="1"/>
</dbReference>
<comment type="similarity">
    <text evidence="9">Belongs to the binding-protein-dependent transport system permease family.</text>
</comment>
<gene>
    <name evidence="12" type="ORF">CCASEI_08765</name>
</gene>
<proteinExistence type="inferred from homology"/>
<reference evidence="13" key="1">
    <citation type="submission" date="2013-02" db="EMBL/GenBank/DDBJ databases">
        <title>The complete genome sequence of Corynebacterium casei LMG S-19264 (=DSM 44701).</title>
        <authorList>
            <person name="Ruckert C."/>
            <person name="Albersmeier A."/>
            <person name="Kalinowski J."/>
        </authorList>
    </citation>
    <scope>NUCLEOTIDE SEQUENCE [LARGE SCALE GENOMIC DNA]</scope>
    <source>
        <strain evidence="13">LMG S-19264</strain>
    </source>
</reference>
<dbReference type="InterPro" id="IPR008995">
    <property type="entry name" value="Mo/tungstate-bd_C_term_dom"/>
</dbReference>
<dbReference type="PANTHER" id="PTHR30183:SF3">
    <property type="entry name" value="MOLYBDENUM TRANSPORT SYSTEM PERMEASE PROTEIN MODB"/>
    <property type="match status" value="1"/>
</dbReference>
<evidence type="ECO:0000256" key="7">
    <source>
        <dbReference type="ARBA" id="ARBA00022989"/>
    </source>
</evidence>
<keyword evidence="6" id="KW-0067">ATP-binding</keyword>